<comment type="similarity">
    <text evidence="1">Belongs to the protease inhibitor I9 family.</text>
</comment>
<evidence type="ECO:0000313" key="4">
    <source>
        <dbReference type="EMBL" id="KAA1107445.1"/>
    </source>
</evidence>
<dbReference type="EMBL" id="VSWC01000029">
    <property type="protein sequence ID" value="KAA1107445.1"/>
    <property type="molecule type" value="Genomic_DNA"/>
</dbReference>
<dbReference type="InterPro" id="IPR052471">
    <property type="entry name" value="PBI_I9"/>
</dbReference>
<reference evidence="4 5" key="1">
    <citation type="submission" date="2019-05" db="EMBL/GenBank/DDBJ databases">
        <title>Emergence of the Ug99 lineage of the wheat stem rust pathogen through somatic hybridization.</title>
        <authorList>
            <person name="Li F."/>
            <person name="Upadhyaya N.M."/>
            <person name="Sperschneider J."/>
            <person name="Matny O."/>
            <person name="Nguyen-Phuc H."/>
            <person name="Mago R."/>
            <person name="Raley C."/>
            <person name="Miller M.E."/>
            <person name="Silverstein K.A.T."/>
            <person name="Henningsen E."/>
            <person name="Hirsch C.D."/>
            <person name="Visser B."/>
            <person name="Pretorius Z.A."/>
            <person name="Steffenson B.J."/>
            <person name="Schwessinger B."/>
            <person name="Dodds P.N."/>
            <person name="Figueroa M."/>
        </authorList>
    </citation>
    <scope>NUCLEOTIDE SEQUENCE [LARGE SCALE GENOMIC DNA]</scope>
    <source>
        <strain evidence="4">21-0</strain>
    </source>
</reference>
<dbReference type="Gene3D" id="3.30.70.80">
    <property type="entry name" value="Peptidase S8 propeptide/proteinase inhibitor I9"/>
    <property type="match status" value="1"/>
</dbReference>
<dbReference type="PANTHER" id="PTHR28288:SF2">
    <property type="entry name" value="PROTEASE B INHIBITOR 2"/>
    <property type="match status" value="1"/>
</dbReference>
<accession>A0A5B0Q2M3</accession>
<evidence type="ECO:0000313" key="5">
    <source>
        <dbReference type="Proteomes" id="UP000324748"/>
    </source>
</evidence>
<name>A0A5B0Q2M3_PUCGR</name>
<feature type="domain" description="Inhibitor I9" evidence="3">
    <location>
        <begin position="134"/>
        <end position="235"/>
    </location>
</feature>
<dbReference type="GO" id="GO:0004866">
    <property type="term" value="F:endopeptidase inhibitor activity"/>
    <property type="evidence" value="ECO:0007669"/>
    <property type="project" value="TreeGrafter"/>
</dbReference>
<sequence>MRKNCLNNSFLILILTTIITIVLILLSASHQHPEPIMSVNNSQGEEELHLSNSQSTDAHPHLTSAFTDSQPKTESSTTSSSSPRPEPLHQHTNDPDPSNPHPLASDPNEGPKQAAPGTHSSESPEPDQEPKIDYIITLKQDTTKGAHSSLPSSVDLQVQKKLLMDNHHSTLSLFPCTEQYELYKQQLIDQGAQIKHEYFSIILKGYAVSLKPSKLQSFQQDPLVKDVEMDQKVHI</sequence>
<proteinExistence type="inferred from homology"/>
<gene>
    <name evidence="4" type="ORF">PGT21_014096</name>
</gene>
<evidence type="ECO:0000256" key="2">
    <source>
        <dbReference type="SAM" id="MobiDB-lite"/>
    </source>
</evidence>
<dbReference type="PANTHER" id="PTHR28288">
    <property type="entry name" value="PROTEASE B INHIBITOR 2"/>
    <property type="match status" value="1"/>
</dbReference>
<evidence type="ECO:0000259" key="3">
    <source>
        <dbReference type="Pfam" id="PF05922"/>
    </source>
</evidence>
<dbReference type="Pfam" id="PF05922">
    <property type="entry name" value="Inhibitor_I9"/>
    <property type="match status" value="1"/>
</dbReference>
<evidence type="ECO:0000256" key="1">
    <source>
        <dbReference type="ARBA" id="ARBA00038069"/>
    </source>
</evidence>
<protein>
    <recommendedName>
        <fullName evidence="3">Inhibitor I9 domain-containing protein</fullName>
    </recommendedName>
</protein>
<feature type="region of interest" description="Disordered" evidence="2">
    <location>
        <begin position="36"/>
        <end position="129"/>
    </location>
</feature>
<dbReference type="InterPro" id="IPR037045">
    <property type="entry name" value="S8pro/Inhibitor_I9_sf"/>
</dbReference>
<dbReference type="InterPro" id="IPR010259">
    <property type="entry name" value="S8pro/Inhibitor_I9"/>
</dbReference>
<dbReference type="GO" id="GO:0042144">
    <property type="term" value="P:vacuole fusion, non-autophagic"/>
    <property type="evidence" value="ECO:0007669"/>
    <property type="project" value="TreeGrafter"/>
</dbReference>
<feature type="compositionally biased region" description="Polar residues" evidence="2">
    <location>
        <begin position="64"/>
        <end position="74"/>
    </location>
</feature>
<organism evidence="4 5">
    <name type="scientific">Puccinia graminis f. sp. tritici</name>
    <dbReference type="NCBI Taxonomy" id="56615"/>
    <lineage>
        <taxon>Eukaryota</taxon>
        <taxon>Fungi</taxon>
        <taxon>Dikarya</taxon>
        <taxon>Basidiomycota</taxon>
        <taxon>Pucciniomycotina</taxon>
        <taxon>Pucciniomycetes</taxon>
        <taxon>Pucciniales</taxon>
        <taxon>Pucciniaceae</taxon>
        <taxon>Puccinia</taxon>
    </lineage>
</organism>
<dbReference type="SUPFAM" id="SSF54897">
    <property type="entry name" value="Protease propeptides/inhibitors"/>
    <property type="match status" value="1"/>
</dbReference>
<dbReference type="AlphaFoldDB" id="A0A5B0Q2M3"/>
<dbReference type="Proteomes" id="UP000324748">
    <property type="component" value="Unassembled WGS sequence"/>
</dbReference>
<keyword evidence="5" id="KW-1185">Reference proteome</keyword>
<dbReference type="OrthoDB" id="2506678at2759"/>
<comment type="caution">
    <text evidence="4">The sequence shown here is derived from an EMBL/GenBank/DDBJ whole genome shotgun (WGS) entry which is preliminary data.</text>
</comment>